<keyword evidence="1" id="KW-0805">Transcription regulation</keyword>
<comment type="caution">
    <text evidence="7">The sequence shown here is derived from an EMBL/GenBank/DDBJ whole genome shotgun (WGS) entry which is preliminary data.</text>
</comment>
<evidence type="ECO:0000256" key="1">
    <source>
        <dbReference type="ARBA" id="ARBA00023015"/>
    </source>
</evidence>
<keyword evidence="4" id="KW-0539">Nucleus</keyword>
<evidence type="ECO:0000256" key="3">
    <source>
        <dbReference type="ARBA" id="ARBA00023163"/>
    </source>
</evidence>
<accession>A0AAV0IJD7</accession>
<evidence type="ECO:0000256" key="5">
    <source>
        <dbReference type="SAM" id="MobiDB-lite"/>
    </source>
</evidence>
<sequence length="307" mass="33800">MEKGSPVAVNGGVKLPIGYRFRPTEEELIVHYLKRKVFGLPLPASVIPELDVFHSHPSTLPGNSREKRYFFCKREASGGDDNGEKNGIVDSSCGRGYWKHTGKDRHMILSAPSPSFNCQLVGMRRSLVFRRHKKASANQNNQWVVHEFSLLGLATIPFTNQVTKVKLGDWVLCTVFERKKKRRPTTTNNKSQNLQGVNTSNSFPVPNQPEVEETITGPNDNDSSMDFRMEELSDAGPIDLQEEEDEEEEEGPCSSSSSVSPCSSGITELSSPTKSPNGGLDHQEKARTSVNVGLCSSSSTTSSSYSC</sequence>
<dbReference type="PROSITE" id="PS51005">
    <property type="entry name" value="NAC"/>
    <property type="match status" value="1"/>
</dbReference>
<gene>
    <name evidence="7" type="ORF">LITE_LOCUS9298</name>
</gene>
<evidence type="ECO:0000256" key="2">
    <source>
        <dbReference type="ARBA" id="ARBA00023125"/>
    </source>
</evidence>
<feature type="region of interest" description="Disordered" evidence="5">
    <location>
        <begin position="181"/>
        <end position="226"/>
    </location>
</feature>
<dbReference type="PANTHER" id="PTHR31719">
    <property type="entry name" value="NAC TRANSCRIPTION FACTOR 56"/>
    <property type="match status" value="1"/>
</dbReference>
<keyword evidence="2" id="KW-0238">DNA-binding</keyword>
<dbReference type="Proteomes" id="UP001154282">
    <property type="component" value="Unassembled WGS sequence"/>
</dbReference>
<proteinExistence type="predicted"/>
<keyword evidence="8" id="KW-1185">Reference proteome</keyword>
<evidence type="ECO:0000259" key="6">
    <source>
        <dbReference type="PROSITE" id="PS51005"/>
    </source>
</evidence>
<evidence type="ECO:0000256" key="4">
    <source>
        <dbReference type="ARBA" id="ARBA00023242"/>
    </source>
</evidence>
<dbReference type="Pfam" id="PF02365">
    <property type="entry name" value="NAM"/>
    <property type="match status" value="1"/>
</dbReference>
<organism evidence="7 8">
    <name type="scientific">Linum tenue</name>
    <dbReference type="NCBI Taxonomy" id="586396"/>
    <lineage>
        <taxon>Eukaryota</taxon>
        <taxon>Viridiplantae</taxon>
        <taxon>Streptophyta</taxon>
        <taxon>Embryophyta</taxon>
        <taxon>Tracheophyta</taxon>
        <taxon>Spermatophyta</taxon>
        <taxon>Magnoliopsida</taxon>
        <taxon>eudicotyledons</taxon>
        <taxon>Gunneridae</taxon>
        <taxon>Pentapetalae</taxon>
        <taxon>rosids</taxon>
        <taxon>fabids</taxon>
        <taxon>Malpighiales</taxon>
        <taxon>Linaceae</taxon>
        <taxon>Linum</taxon>
    </lineage>
</organism>
<dbReference type="GO" id="GO:0006355">
    <property type="term" value="P:regulation of DNA-templated transcription"/>
    <property type="evidence" value="ECO:0007669"/>
    <property type="project" value="InterPro"/>
</dbReference>
<feature type="compositionally biased region" description="Polar residues" evidence="5">
    <location>
        <begin position="188"/>
        <end position="205"/>
    </location>
</feature>
<keyword evidence="3" id="KW-0804">Transcription</keyword>
<dbReference type="SUPFAM" id="SSF101941">
    <property type="entry name" value="NAC domain"/>
    <property type="match status" value="1"/>
</dbReference>
<feature type="domain" description="NAC" evidence="6">
    <location>
        <begin position="15"/>
        <end position="178"/>
    </location>
</feature>
<feature type="compositionally biased region" description="Acidic residues" evidence="5">
    <location>
        <begin position="241"/>
        <end position="251"/>
    </location>
</feature>
<evidence type="ECO:0000313" key="8">
    <source>
        <dbReference type="Proteomes" id="UP001154282"/>
    </source>
</evidence>
<dbReference type="PANTHER" id="PTHR31719:SF130">
    <property type="entry name" value="NAC DOMAIN-CONTAINING PROTEIN 18"/>
    <property type="match status" value="1"/>
</dbReference>
<dbReference type="InterPro" id="IPR003441">
    <property type="entry name" value="NAC-dom"/>
</dbReference>
<dbReference type="EMBL" id="CAMGYJ010000003">
    <property type="protein sequence ID" value="CAI0396834.1"/>
    <property type="molecule type" value="Genomic_DNA"/>
</dbReference>
<dbReference type="AlphaFoldDB" id="A0AAV0IJD7"/>
<dbReference type="InterPro" id="IPR036093">
    <property type="entry name" value="NAC_dom_sf"/>
</dbReference>
<feature type="compositionally biased region" description="Low complexity" evidence="5">
    <location>
        <begin position="252"/>
        <end position="265"/>
    </location>
</feature>
<reference evidence="7" key="1">
    <citation type="submission" date="2022-08" db="EMBL/GenBank/DDBJ databases">
        <authorList>
            <person name="Gutierrez-Valencia J."/>
        </authorList>
    </citation>
    <scope>NUCLEOTIDE SEQUENCE</scope>
</reference>
<feature type="region of interest" description="Disordered" evidence="5">
    <location>
        <begin position="241"/>
        <end position="307"/>
    </location>
</feature>
<protein>
    <recommendedName>
        <fullName evidence="6">NAC domain-containing protein</fullName>
    </recommendedName>
</protein>
<name>A0AAV0IJD7_9ROSI</name>
<evidence type="ECO:0000313" key="7">
    <source>
        <dbReference type="EMBL" id="CAI0396834.1"/>
    </source>
</evidence>
<feature type="compositionally biased region" description="Low complexity" evidence="5">
    <location>
        <begin position="296"/>
        <end position="307"/>
    </location>
</feature>
<feature type="compositionally biased region" description="Polar residues" evidence="5">
    <location>
        <begin position="266"/>
        <end position="276"/>
    </location>
</feature>
<dbReference type="Gene3D" id="2.170.150.80">
    <property type="entry name" value="NAC domain"/>
    <property type="match status" value="1"/>
</dbReference>
<dbReference type="GO" id="GO:0003677">
    <property type="term" value="F:DNA binding"/>
    <property type="evidence" value="ECO:0007669"/>
    <property type="project" value="UniProtKB-KW"/>
</dbReference>